<protein>
    <submittedName>
        <fullName evidence="2">Uncharacterized protein</fullName>
    </submittedName>
</protein>
<evidence type="ECO:0000313" key="3">
    <source>
        <dbReference type="Proteomes" id="UP000321570"/>
    </source>
</evidence>
<keyword evidence="1" id="KW-0472">Membrane</keyword>
<organism evidence="2 3">
    <name type="scientific">Hymenolepis diminuta</name>
    <name type="common">Rat tapeworm</name>
    <dbReference type="NCBI Taxonomy" id="6216"/>
    <lineage>
        <taxon>Eukaryota</taxon>
        <taxon>Metazoa</taxon>
        <taxon>Spiralia</taxon>
        <taxon>Lophotrochozoa</taxon>
        <taxon>Platyhelminthes</taxon>
        <taxon>Cestoda</taxon>
        <taxon>Eucestoda</taxon>
        <taxon>Cyclophyllidea</taxon>
        <taxon>Hymenolepididae</taxon>
        <taxon>Hymenolepis</taxon>
    </lineage>
</organism>
<dbReference type="Proteomes" id="UP000321570">
    <property type="component" value="Unassembled WGS sequence"/>
</dbReference>
<keyword evidence="1" id="KW-1133">Transmembrane helix</keyword>
<name>A0A564Z1B4_HYMDI</name>
<dbReference type="EMBL" id="CABIJS010000521">
    <property type="protein sequence ID" value="VUZ52753.1"/>
    <property type="molecule type" value="Genomic_DNA"/>
</dbReference>
<sequence>MEENPKVKLQEMDREGVKMANITHDSAPIDSGAISTRLVHKMSTSISLSKLFVCTAEYFCQIEIVFILSILQGVVFLSTSFQAIFM</sequence>
<reference evidence="2 3" key="1">
    <citation type="submission" date="2019-07" db="EMBL/GenBank/DDBJ databases">
        <authorList>
            <person name="Jastrzebski P J."/>
            <person name="Paukszto L."/>
            <person name="Jastrzebski P J."/>
        </authorList>
    </citation>
    <scope>NUCLEOTIDE SEQUENCE [LARGE SCALE GENOMIC DNA]</scope>
    <source>
        <strain evidence="2 3">WMS-il1</strain>
    </source>
</reference>
<evidence type="ECO:0000256" key="1">
    <source>
        <dbReference type="SAM" id="Phobius"/>
    </source>
</evidence>
<proteinExistence type="predicted"/>
<evidence type="ECO:0000313" key="2">
    <source>
        <dbReference type="EMBL" id="VUZ52753.1"/>
    </source>
</evidence>
<keyword evidence="3" id="KW-1185">Reference proteome</keyword>
<keyword evidence="1" id="KW-0812">Transmembrane</keyword>
<feature type="transmembrane region" description="Helical" evidence="1">
    <location>
        <begin position="64"/>
        <end position="85"/>
    </location>
</feature>
<accession>A0A564Z1B4</accession>
<dbReference type="AlphaFoldDB" id="A0A564Z1B4"/>
<gene>
    <name evidence="2" type="ORF">WMSIL1_LOCUS11204</name>
</gene>